<evidence type="ECO:0000256" key="1">
    <source>
        <dbReference type="ARBA" id="ARBA00022729"/>
    </source>
</evidence>
<dbReference type="SUPFAM" id="SSF49478">
    <property type="entry name" value="Cna protein B-type domain"/>
    <property type="match status" value="1"/>
</dbReference>
<dbReference type="PANTHER" id="PTHR23303:SF15">
    <property type="entry name" value="COLOSSIN-A"/>
    <property type="match status" value="1"/>
</dbReference>
<dbReference type="SUPFAM" id="SSF49452">
    <property type="entry name" value="Starch-binding domain-like"/>
    <property type="match status" value="1"/>
</dbReference>
<dbReference type="Pfam" id="PF13620">
    <property type="entry name" value="CarboxypepD_reg"/>
    <property type="match status" value="1"/>
</dbReference>
<keyword evidence="1 3" id="KW-0732">Signal</keyword>
<proteinExistence type="predicted"/>
<dbReference type="InterPro" id="IPR051417">
    <property type="entry name" value="SDr/BOS_complex"/>
</dbReference>
<dbReference type="InterPro" id="IPR013784">
    <property type="entry name" value="Carb-bd-like_fold"/>
</dbReference>
<keyword evidence="2" id="KW-1133">Transmembrane helix</keyword>
<comment type="caution">
    <text evidence="4">The sequence shown here is derived from an EMBL/GenBank/DDBJ whole genome shotgun (WGS) entry which is preliminary data.</text>
</comment>
<dbReference type="EMBL" id="JBHSMG010000003">
    <property type="protein sequence ID" value="MFC5503165.1"/>
    <property type="molecule type" value="Genomic_DNA"/>
</dbReference>
<dbReference type="InterPro" id="IPR008969">
    <property type="entry name" value="CarboxyPept-like_regulatory"/>
</dbReference>
<evidence type="ECO:0000313" key="5">
    <source>
        <dbReference type="Proteomes" id="UP001596039"/>
    </source>
</evidence>
<dbReference type="Gene3D" id="2.60.40.1120">
    <property type="entry name" value="Carboxypeptidase-like, regulatory domain"/>
    <property type="match status" value="2"/>
</dbReference>
<dbReference type="RefSeq" id="WP_386740877.1">
    <property type="nucleotide sequence ID" value="NZ_JBHSMG010000003.1"/>
</dbReference>
<keyword evidence="5" id="KW-1185">Reference proteome</keyword>
<feature type="chain" id="PRO_5047264817" evidence="3">
    <location>
        <begin position="28"/>
        <end position="454"/>
    </location>
</feature>
<evidence type="ECO:0000313" key="4">
    <source>
        <dbReference type="EMBL" id="MFC5503165.1"/>
    </source>
</evidence>
<protein>
    <submittedName>
        <fullName evidence="4">Carboxypeptidase regulatory-like domain-containing protein</fullName>
    </submittedName>
</protein>
<sequence>MKKTLAALAALALVALGVTIAPTAAFAASGAVTVTITDQASAPITGAFVQLLQSNGSITIQETGTPGTYSLTGVAPGSYKVSATATGYATEYYGDTSVKANASPVVVTDSATTSLAMVMVPESTIQGTVTDHLGQPVSTHVLLYSSNEGWGIAGQVSTDPSNGSYAFAGLGHGDYKILVYTSGSPADATQWYVDANTIDAATVIHLTGASATADVQLEQAAMITGAVTNTIGHPLRSIVVGAIPAGAADFFNAGSTDVNGAYTIQGLLPGAYTLQASDNSHFFATQTAAAATTVANAGTEDFVLVPNLPSEAQLQITGIPVTPVSGPTQVTAGQSYTWVVTDDNPSDVYAAIYSEPVYLGAFAHDAGGTTAAITVTIPADTTAGSHSISYLSYDSGNQVPENDQFYFPIQVAAAPTATLAETGTDGALPLGLGILLLLAGGGAVWIARRRVSAR</sequence>
<evidence type="ECO:0000256" key="3">
    <source>
        <dbReference type="SAM" id="SignalP"/>
    </source>
</evidence>
<name>A0ABW0NRL3_9MICO</name>
<feature type="transmembrane region" description="Helical" evidence="2">
    <location>
        <begin position="427"/>
        <end position="447"/>
    </location>
</feature>
<evidence type="ECO:0000256" key="2">
    <source>
        <dbReference type="SAM" id="Phobius"/>
    </source>
</evidence>
<reference evidence="5" key="1">
    <citation type="journal article" date="2019" name="Int. J. Syst. Evol. Microbiol.">
        <title>The Global Catalogue of Microorganisms (GCM) 10K type strain sequencing project: providing services to taxonomists for standard genome sequencing and annotation.</title>
        <authorList>
            <consortium name="The Broad Institute Genomics Platform"/>
            <consortium name="The Broad Institute Genome Sequencing Center for Infectious Disease"/>
            <person name="Wu L."/>
            <person name="Ma J."/>
        </authorList>
    </citation>
    <scope>NUCLEOTIDE SEQUENCE [LARGE SCALE GENOMIC DNA]</scope>
    <source>
        <strain evidence="5">CGMCC 4.6997</strain>
    </source>
</reference>
<gene>
    <name evidence="4" type="ORF">ACFPJ4_13025</name>
</gene>
<dbReference type="SUPFAM" id="SSF49464">
    <property type="entry name" value="Carboxypeptidase regulatory domain-like"/>
    <property type="match status" value="1"/>
</dbReference>
<feature type="signal peptide" evidence="3">
    <location>
        <begin position="1"/>
        <end position="27"/>
    </location>
</feature>
<keyword evidence="2" id="KW-0472">Membrane</keyword>
<organism evidence="4 5">
    <name type="scientific">Lysinimonas soli</name>
    <dbReference type="NCBI Taxonomy" id="1074233"/>
    <lineage>
        <taxon>Bacteria</taxon>
        <taxon>Bacillati</taxon>
        <taxon>Actinomycetota</taxon>
        <taxon>Actinomycetes</taxon>
        <taxon>Micrococcales</taxon>
        <taxon>Microbacteriaceae</taxon>
        <taxon>Lysinimonas</taxon>
    </lineage>
</organism>
<accession>A0ABW0NRL3</accession>
<dbReference type="Proteomes" id="UP001596039">
    <property type="component" value="Unassembled WGS sequence"/>
</dbReference>
<dbReference type="PANTHER" id="PTHR23303">
    <property type="entry name" value="CARBOXYPEPTIDASE REGULATORY REGION-CONTAINING"/>
    <property type="match status" value="1"/>
</dbReference>
<keyword evidence="2" id="KW-0812">Transmembrane</keyword>